<dbReference type="EMBL" id="CP024923">
    <property type="protein sequence ID" value="ATY32295.1"/>
    <property type="molecule type" value="Genomic_DNA"/>
</dbReference>
<reference evidence="2 3" key="1">
    <citation type="submission" date="2017-11" db="EMBL/GenBank/DDBJ databases">
        <title>Complete genome sequence of Sphingomonas sp. Strain Cra20, a psychrotolerant potential plant growth promoting rhizobacteria.</title>
        <authorList>
            <person name="Luo Y."/>
        </authorList>
    </citation>
    <scope>NUCLEOTIDE SEQUENCE [LARGE SCALE GENOMIC DNA]</scope>
    <source>
        <strain evidence="2 3">Cra20</strain>
    </source>
</reference>
<accession>A0A2K8MEI8</accession>
<dbReference type="PROSITE" id="PS50006">
    <property type="entry name" value="FHA_DOMAIN"/>
    <property type="match status" value="1"/>
</dbReference>
<dbReference type="InterPro" id="IPR000253">
    <property type="entry name" value="FHA_dom"/>
</dbReference>
<dbReference type="Pfam" id="PF00498">
    <property type="entry name" value="FHA"/>
    <property type="match status" value="1"/>
</dbReference>
<evidence type="ECO:0000259" key="1">
    <source>
        <dbReference type="PROSITE" id="PS50006"/>
    </source>
</evidence>
<dbReference type="OrthoDB" id="273564at2"/>
<keyword evidence="3" id="KW-1185">Reference proteome</keyword>
<dbReference type="InterPro" id="IPR008984">
    <property type="entry name" value="SMAD_FHA_dom_sf"/>
</dbReference>
<dbReference type="Pfam" id="PF20232">
    <property type="entry name" value="T6SS_FHA_C"/>
    <property type="match status" value="1"/>
</dbReference>
<proteinExistence type="predicted"/>
<feature type="domain" description="FHA" evidence="1">
    <location>
        <begin position="26"/>
        <end position="70"/>
    </location>
</feature>
<dbReference type="SUPFAM" id="SSF49879">
    <property type="entry name" value="SMAD/FHA domain"/>
    <property type="match status" value="1"/>
</dbReference>
<dbReference type="KEGG" id="sphc:CVN68_10155"/>
<dbReference type="CDD" id="cd00060">
    <property type="entry name" value="FHA"/>
    <property type="match status" value="1"/>
</dbReference>
<protein>
    <recommendedName>
        <fullName evidence="1">FHA domain-containing protein</fullName>
    </recommendedName>
</protein>
<sequence>MYMLQLFDMDDAVQPIDARLLREGAISIGRDTKCDWPIADPDRALSREHCQVAASADGLIIRPIGTNGVFDDETGDRLPDLVDVPVGVPFTLRMGRFRIAATRAPLGDEVTDASRTMVLTPPLGASVAIPTDWVDAQPIAASGGESLLEAFCRGAGLDASLLSSEEPVEVMERAGAVYRQMVLGIADLMVERDRARGRYNLTRTTIGGSGNNPFKWAPTQRLAIDLLLSGVGGFLSGPTAISSSLQDVKRHLIATFAGLQASLRQAVSTFDPQVIDAAVSKNSRLLKSRHALQAQEIEARHADLAKQLDGAEGTLDRAFVQAYAVAEQGK</sequence>
<evidence type="ECO:0000313" key="2">
    <source>
        <dbReference type="EMBL" id="ATY32295.1"/>
    </source>
</evidence>
<gene>
    <name evidence="2" type="ORF">CVN68_10155</name>
</gene>
<dbReference type="AlphaFoldDB" id="A0A2K8MEI8"/>
<name>A0A2K8MEI8_9SPHN</name>
<organism evidence="2 3">
    <name type="scientific">Sphingomonas psychrotolerans</name>
    <dbReference type="NCBI Taxonomy" id="1327635"/>
    <lineage>
        <taxon>Bacteria</taxon>
        <taxon>Pseudomonadati</taxon>
        <taxon>Pseudomonadota</taxon>
        <taxon>Alphaproteobacteria</taxon>
        <taxon>Sphingomonadales</taxon>
        <taxon>Sphingomonadaceae</taxon>
        <taxon>Sphingomonas</taxon>
    </lineage>
</organism>
<dbReference type="Proteomes" id="UP000229081">
    <property type="component" value="Chromosome"/>
</dbReference>
<evidence type="ECO:0000313" key="3">
    <source>
        <dbReference type="Proteomes" id="UP000229081"/>
    </source>
</evidence>
<dbReference type="Gene3D" id="2.60.200.20">
    <property type="match status" value="1"/>
</dbReference>
<dbReference type="InterPro" id="IPR046883">
    <property type="entry name" value="T6SS_FHA_C"/>
</dbReference>